<comment type="caution">
    <text evidence="1">The sequence shown here is derived from an EMBL/GenBank/DDBJ whole genome shotgun (WGS) entry which is preliminary data.</text>
</comment>
<dbReference type="Proteomes" id="UP000735302">
    <property type="component" value="Unassembled WGS sequence"/>
</dbReference>
<reference evidence="1 2" key="1">
    <citation type="journal article" date="2021" name="Elife">
        <title>Chloroplast acquisition without the gene transfer in kleptoplastic sea slugs, Plakobranchus ocellatus.</title>
        <authorList>
            <person name="Maeda T."/>
            <person name="Takahashi S."/>
            <person name="Yoshida T."/>
            <person name="Shimamura S."/>
            <person name="Takaki Y."/>
            <person name="Nagai Y."/>
            <person name="Toyoda A."/>
            <person name="Suzuki Y."/>
            <person name="Arimoto A."/>
            <person name="Ishii H."/>
            <person name="Satoh N."/>
            <person name="Nishiyama T."/>
            <person name="Hasebe M."/>
            <person name="Maruyama T."/>
            <person name="Minagawa J."/>
            <person name="Obokata J."/>
            <person name="Shigenobu S."/>
        </authorList>
    </citation>
    <scope>NUCLEOTIDE SEQUENCE [LARGE SCALE GENOMIC DNA]</scope>
</reference>
<evidence type="ECO:0000313" key="1">
    <source>
        <dbReference type="EMBL" id="GFO20775.1"/>
    </source>
</evidence>
<organism evidence="1 2">
    <name type="scientific">Plakobranchus ocellatus</name>
    <dbReference type="NCBI Taxonomy" id="259542"/>
    <lineage>
        <taxon>Eukaryota</taxon>
        <taxon>Metazoa</taxon>
        <taxon>Spiralia</taxon>
        <taxon>Lophotrochozoa</taxon>
        <taxon>Mollusca</taxon>
        <taxon>Gastropoda</taxon>
        <taxon>Heterobranchia</taxon>
        <taxon>Euthyneura</taxon>
        <taxon>Panpulmonata</taxon>
        <taxon>Sacoglossa</taxon>
        <taxon>Placobranchoidea</taxon>
        <taxon>Plakobranchidae</taxon>
        <taxon>Plakobranchus</taxon>
    </lineage>
</organism>
<keyword evidence="2" id="KW-1185">Reference proteome</keyword>
<protein>
    <submittedName>
        <fullName evidence="1">Uncharacterized protein</fullName>
    </submittedName>
</protein>
<accession>A0AAV4BNV2</accession>
<name>A0AAV4BNV2_9GAST</name>
<dbReference type="EMBL" id="BLXT01005196">
    <property type="protein sequence ID" value="GFO20775.1"/>
    <property type="molecule type" value="Genomic_DNA"/>
</dbReference>
<proteinExistence type="predicted"/>
<gene>
    <name evidence="1" type="ORF">PoB_004728000</name>
</gene>
<sequence>MCTLVMGARLPVEKSTDSPSHLFGTLVWSGARAGRRTRDKKDRADFRVSMFTSAPPIPPPYKAQLLNLMLSKLKDYIFILYDCAID</sequence>
<evidence type="ECO:0000313" key="2">
    <source>
        <dbReference type="Proteomes" id="UP000735302"/>
    </source>
</evidence>
<dbReference type="AlphaFoldDB" id="A0AAV4BNV2"/>